<dbReference type="SUPFAM" id="SSF55811">
    <property type="entry name" value="Nudix"/>
    <property type="match status" value="1"/>
</dbReference>
<gene>
    <name evidence="3" type="ORF">TPC1_13159</name>
</gene>
<evidence type="ECO:0000259" key="2">
    <source>
        <dbReference type="PROSITE" id="PS51462"/>
    </source>
</evidence>
<dbReference type="InterPro" id="IPR020084">
    <property type="entry name" value="NUDIX_hydrolase_CS"/>
</dbReference>
<proteinExistence type="predicted"/>
<sequence length="251" mass="29102">KNQTPSRASRSESTISRQPSIYDNQEFVDQIIYELRRYPDLINCLQKFAENPRDLKLGKQAKSLCSHLYWFVLDLHYKTKASKTDLINILHWLIDQLQSASANQMKQTLKRIDSICVYSVAALITDKNRKQFVFCKAPKQSVINLPKGSIEFEENRIVAVCREIFEETGIVCVENNILDQYQFKTKISAGHIDNIITVYLIEIESCKLKGLQSICKNEISNVDILPVEKIFQLNPSIYEHQYENLIKLIKK</sequence>
<feature type="non-terminal residue" evidence="3">
    <location>
        <position position="1"/>
    </location>
</feature>
<reference evidence="3" key="1">
    <citation type="submission" date="2015-07" db="EMBL/GenBank/DDBJ databases">
        <title>Adaptation to a free-living lifestyle via gene acquisitions in the diplomonad Trepomonas sp. PC1.</title>
        <authorList>
            <person name="Xu F."/>
            <person name="Jerlstrom-Hultqvist J."/>
            <person name="Kolisko M."/>
            <person name="Simpson A.G.B."/>
            <person name="Roger A.J."/>
            <person name="Svard S.G."/>
            <person name="Andersson J.O."/>
        </authorList>
    </citation>
    <scope>NUCLEOTIDE SEQUENCE</scope>
    <source>
        <strain evidence="3">PC1</strain>
    </source>
</reference>
<protein>
    <submittedName>
        <fullName evidence="3">NUDIX hydrolase</fullName>
    </submittedName>
</protein>
<dbReference type="PROSITE" id="PS51462">
    <property type="entry name" value="NUDIX"/>
    <property type="match status" value="1"/>
</dbReference>
<name>A0A146KFR9_9EUKA</name>
<dbReference type="PROSITE" id="PS00893">
    <property type="entry name" value="NUDIX_BOX"/>
    <property type="match status" value="1"/>
</dbReference>
<dbReference type="AlphaFoldDB" id="A0A146KFR9"/>
<dbReference type="Gene3D" id="3.90.79.10">
    <property type="entry name" value="Nucleoside Triphosphate Pyrophosphohydrolase"/>
    <property type="match status" value="1"/>
</dbReference>
<dbReference type="Pfam" id="PF00293">
    <property type="entry name" value="NUDIX"/>
    <property type="match status" value="1"/>
</dbReference>
<feature type="domain" description="Nudix hydrolase" evidence="2">
    <location>
        <begin position="115"/>
        <end position="247"/>
    </location>
</feature>
<dbReference type="InterPro" id="IPR000086">
    <property type="entry name" value="NUDIX_hydrolase_dom"/>
</dbReference>
<evidence type="ECO:0000313" key="3">
    <source>
        <dbReference type="EMBL" id="JAP94261.1"/>
    </source>
</evidence>
<dbReference type="GO" id="GO:0016787">
    <property type="term" value="F:hydrolase activity"/>
    <property type="evidence" value="ECO:0007669"/>
    <property type="project" value="UniProtKB-KW"/>
</dbReference>
<dbReference type="EMBL" id="GDID01002345">
    <property type="protein sequence ID" value="JAP94261.1"/>
    <property type="molecule type" value="Transcribed_RNA"/>
</dbReference>
<evidence type="ECO:0000256" key="1">
    <source>
        <dbReference type="ARBA" id="ARBA00022801"/>
    </source>
</evidence>
<keyword evidence="1 3" id="KW-0378">Hydrolase</keyword>
<organism evidence="3">
    <name type="scientific">Trepomonas sp. PC1</name>
    <dbReference type="NCBI Taxonomy" id="1076344"/>
    <lineage>
        <taxon>Eukaryota</taxon>
        <taxon>Metamonada</taxon>
        <taxon>Diplomonadida</taxon>
        <taxon>Hexamitidae</taxon>
        <taxon>Hexamitinae</taxon>
        <taxon>Trepomonas</taxon>
    </lineage>
</organism>
<dbReference type="InterPro" id="IPR015797">
    <property type="entry name" value="NUDIX_hydrolase-like_dom_sf"/>
</dbReference>
<accession>A0A146KFR9</accession>